<comment type="catalytic activity">
    <reaction evidence="1 11">
        <text>5-(2-hydroxyethyl)-4-methylthiazole + ATP = 4-methyl-5-(2-phosphooxyethyl)-thiazole + ADP + H(+)</text>
        <dbReference type="Rhea" id="RHEA:24212"/>
        <dbReference type="ChEBI" id="CHEBI:15378"/>
        <dbReference type="ChEBI" id="CHEBI:17957"/>
        <dbReference type="ChEBI" id="CHEBI:30616"/>
        <dbReference type="ChEBI" id="CHEBI:58296"/>
        <dbReference type="ChEBI" id="CHEBI:456216"/>
        <dbReference type="EC" id="2.7.1.50"/>
    </reaction>
</comment>
<evidence type="ECO:0000256" key="6">
    <source>
        <dbReference type="ARBA" id="ARBA00022741"/>
    </source>
</evidence>
<evidence type="ECO:0000313" key="15">
    <source>
        <dbReference type="Proteomes" id="UP000321726"/>
    </source>
</evidence>
<dbReference type="EMBL" id="BJXU01000051">
    <property type="protein sequence ID" value="GEN23579.1"/>
    <property type="molecule type" value="Genomic_DNA"/>
</dbReference>
<keyword evidence="4 11" id="KW-0808">Transferase</keyword>
<sequence>MSSVTPPTARLSRQDCAARLEQLRQATPLIHNITNYVAMNSMANILLAVGASPAMVHATEEVAEFAAIADALTINIGTLSADWLEAMQQAARSAREHGKPWVLDPVAVGATRFRRDAGALLIAERPSVIRGNASEILALAQLSNSGAGADDRGRGVDSTASSDAATTAAIGLARTTSAIVAVTGVTDLVTDGQRLARIPGGHPLMPRVTTLGCSLTGVVAAFVATGDDALLATCAALNCYAIAGSMAGDRANGPGSFASAFLDALYQLDTDSLTPLNSGFVEITNVD</sequence>
<dbReference type="PRINTS" id="PR01099">
    <property type="entry name" value="HYETHTZKNASE"/>
</dbReference>
<gene>
    <name evidence="11 12" type="primary">thiM</name>
    <name evidence="12" type="ORF">HCU01_15280</name>
    <name evidence="13" type="ORF">SAMN05660971_02116</name>
</gene>
<evidence type="ECO:0000313" key="14">
    <source>
        <dbReference type="Proteomes" id="UP000184123"/>
    </source>
</evidence>
<evidence type="ECO:0000256" key="5">
    <source>
        <dbReference type="ARBA" id="ARBA00022723"/>
    </source>
</evidence>
<evidence type="ECO:0000256" key="10">
    <source>
        <dbReference type="ARBA" id="ARBA00022977"/>
    </source>
</evidence>
<dbReference type="Proteomes" id="UP000184123">
    <property type="component" value="Unassembled WGS sequence"/>
</dbReference>
<dbReference type="Pfam" id="PF02110">
    <property type="entry name" value="HK"/>
    <property type="match status" value="1"/>
</dbReference>
<evidence type="ECO:0000256" key="8">
    <source>
        <dbReference type="ARBA" id="ARBA00022840"/>
    </source>
</evidence>
<comment type="function">
    <text evidence="11">Catalyzes the phosphorylation of the hydroxyl group of 4-methyl-5-beta-hydroxyethylthiazole (THZ).</text>
</comment>
<keyword evidence="7 11" id="KW-0418">Kinase</keyword>
<evidence type="ECO:0000256" key="11">
    <source>
        <dbReference type="HAMAP-Rule" id="MF_00228"/>
    </source>
</evidence>
<comment type="caution">
    <text evidence="11">Lacks conserved residue(s) required for the propagation of feature annotation.</text>
</comment>
<proteinExistence type="inferred from homology"/>
<dbReference type="OrthoDB" id="8909021at2"/>
<evidence type="ECO:0000256" key="1">
    <source>
        <dbReference type="ARBA" id="ARBA00001771"/>
    </source>
</evidence>
<comment type="pathway">
    <text evidence="3 11">Cofactor biosynthesis; thiamine diphosphate biosynthesis; 4-methyl-5-(2-phosphoethyl)-thiazole from 5-(2-hydroxyethyl)-4-methylthiazole: step 1/1.</text>
</comment>
<dbReference type="GO" id="GO:0009228">
    <property type="term" value="P:thiamine biosynthetic process"/>
    <property type="evidence" value="ECO:0007669"/>
    <property type="project" value="UniProtKB-KW"/>
</dbReference>
<evidence type="ECO:0000256" key="3">
    <source>
        <dbReference type="ARBA" id="ARBA00004868"/>
    </source>
</evidence>
<feature type="binding site" evidence="11">
    <location>
        <position position="130"/>
    </location>
    <ligand>
        <name>ATP</name>
        <dbReference type="ChEBI" id="CHEBI:30616"/>
    </ligand>
</feature>
<dbReference type="RefSeq" id="WP_073435168.1">
    <property type="nucleotide sequence ID" value="NZ_BJXU01000051.1"/>
</dbReference>
<dbReference type="CDD" id="cd01170">
    <property type="entry name" value="THZ_kinase"/>
    <property type="match status" value="1"/>
</dbReference>
<reference evidence="13 14" key="1">
    <citation type="submission" date="2016-11" db="EMBL/GenBank/DDBJ databases">
        <authorList>
            <person name="Jaros S."/>
            <person name="Januszkiewicz K."/>
            <person name="Wedrychowicz H."/>
        </authorList>
    </citation>
    <scope>NUCLEOTIDE SEQUENCE [LARGE SCALE GENOMIC DNA]</scope>
    <source>
        <strain evidence="13 14">DSM 4740</strain>
    </source>
</reference>
<dbReference type="GO" id="GO:0000287">
    <property type="term" value="F:magnesium ion binding"/>
    <property type="evidence" value="ECO:0007669"/>
    <property type="project" value="UniProtKB-UniRule"/>
</dbReference>
<dbReference type="EC" id="2.7.1.50" evidence="11"/>
<keyword evidence="6 11" id="KW-0547">Nucleotide-binding</keyword>
<dbReference type="Gene3D" id="3.40.1190.20">
    <property type="match status" value="1"/>
</dbReference>
<keyword evidence="9 11" id="KW-0460">Magnesium</keyword>
<dbReference type="UniPathway" id="UPA00060">
    <property type="reaction ID" value="UER00139"/>
</dbReference>
<dbReference type="NCBIfam" id="TIGR00694">
    <property type="entry name" value="thiM"/>
    <property type="match status" value="1"/>
</dbReference>
<evidence type="ECO:0000313" key="13">
    <source>
        <dbReference type="EMBL" id="SHM09044.1"/>
    </source>
</evidence>
<dbReference type="STRING" id="44933.SAMN05660971_02116"/>
<dbReference type="SUPFAM" id="SSF53613">
    <property type="entry name" value="Ribokinase-like"/>
    <property type="match status" value="1"/>
</dbReference>
<organism evidence="13 14">
    <name type="scientific">Halomonas cupida</name>
    <dbReference type="NCBI Taxonomy" id="44933"/>
    <lineage>
        <taxon>Bacteria</taxon>
        <taxon>Pseudomonadati</taxon>
        <taxon>Pseudomonadota</taxon>
        <taxon>Gammaproteobacteria</taxon>
        <taxon>Oceanospirillales</taxon>
        <taxon>Halomonadaceae</taxon>
        <taxon>Halomonas</taxon>
    </lineage>
</organism>
<feature type="binding site" evidence="11">
    <location>
        <position position="183"/>
    </location>
    <ligand>
        <name>ATP</name>
        <dbReference type="ChEBI" id="CHEBI:30616"/>
    </ligand>
</feature>
<comment type="cofactor">
    <cofactor evidence="2 11">
        <name>Mg(2+)</name>
        <dbReference type="ChEBI" id="CHEBI:18420"/>
    </cofactor>
</comment>
<keyword evidence="5 11" id="KW-0479">Metal-binding</keyword>
<evidence type="ECO:0000256" key="2">
    <source>
        <dbReference type="ARBA" id="ARBA00001946"/>
    </source>
</evidence>
<dbReference type="HAMAP" id="MF_00228">
    <property type="entry name" value="Thz_kinase"/>
    <property type="match status" value="1"/>
</dbReference>
<dbReference type="GO" id="GO:0009229">
    <property type="term" value="P:thiamine diphosphate biosynthetic process"/>
    <property type="evidence" value="ECO:0007669"/>
    <property type="project" value="UniProtKB-UniRule"/>
</dbReference>
<keyword evidence="10 11" id="KW-0784">Thiamine biosynthesis</keyword>
<dbReference type="AlphaFoldDB" id="A0A1M7FY92"/>
<comment type="similarity">
    <text evidence="11">Belongs to the Thz kinase family.</text>
</comment>
<feature type="binding site" evidence="11">
    <location>
        <position position="55"/>
    </location>
    <ligand>
        <name>substrate</name>
    </ligand>
</feature>
<dbReference type="InterPro" id="IPR029056">
    <property type="entry name" value="Ribokinase-like"/>
</dbReference>
<evidence type="ECO:0000313" key="12">
    <source>
        <dbReference type="EMBL" id="GEN23579.1"/>
    </source>
</evidence>
<protein>
    <recommendedName>
        <fullName evidence="11">Hydroxyethylthiazole kinase</fullName>
        <ecNumber evidence="11">2.7.1.50</ecNumber>
    </recommendedName>
    <alternativeName>
        <fullName evidence="11">4-methyl-5-beta-hydroxyethylthiazole kinase</fullName>
        <shortName evidence="11">TH kinase</shortName>
        <shortName evidence="11">Thz kinase</shortName>
    </alternativeName>
</protein>
<dbReference type="PIRSF" id="PIRSF000513">
    <property type="entry name" value="Thz_kinase"/>
    <property type="match status" value="1"/>
</dbReference>
<evidence type="ECO:0000256" key="4">
    <source>
        <dbReference type="ARBA" id="ARBA00022679"/>
    </source>
</evidence>
<name>A0A1M7FY92_9GAMM</name>
<dbReference type="EMBL" id="FRCA01000005">
    <property type="protein sequence ID" value="SHM09044.1"/>
    <property type="molecule type" value="Genomic_DNA"/>
</dbReference>
<evidence type="ECO:0000256" key="7">
    <source>
        <dbReference type="ARBA" id="ARBA00022777"/>
    </source>
</evidence>
<evidence type="ECO:0000256" key="9">
    <source>
        <dbReference type="ARBA" id="ARBA00022842"/>
    </source>
</evidence>
<dbReference type="GO" id="GO:0005524">
    <property type="term" value="F:ATP binding"/>
    <property type="evidence" value="ECO:0007669"/>
    <property type="project" value="UniProtKB-UniRule"/>
</dbReference>
<keyword evidence="8 11" id="KW-0067">ATP-binding</keyword>
<dbReference type="Proteomes" id="UP000321726">
    <property type="component" value="Unassembled WGS sequence"/>
</dbReference>
<keyword evidence="15" id="KW-1185">Reference proteome</keyword>
<dbReference type="GO" id="GO:0004417">
    <property type="term" value="F:hydroxyethylthiazole kinase activity"/>
    <property type="evidence" value="ECO:0007669"/>
    <property type="project" value="UniProtKB-UniRule"/>
</dbReference>
<dbReference type="NCBIfam" id="NF006830">
    <property type="entry name" value="PRK09355.1"/>
    <property type="match status" value="1"/>
</dbReference>
<reference evidence="12 15" key="2">
    <citation type="submission" date="2019-07" db="EMBL/GenBank/DDBJ databases">
        <title>Whole genome shotgun sequence of Halomonas cupida NBRC 102219.</title>
        <authorList>
            <person name="Hosoyama A."/>
            <person name="Uohara A."/>
            <person name="Ohji S."/>
            <person name="Ichikawa N."/>
        </authorList>
    </citation>
    <scope>NUCLEOTIDE SEQUENCE [LARGE SCALE GENOMIC DNA]</scope>
    <source>
        <strain evidence="12 15">NBRC 102219</strain>
    </source>
</reference>
<accession>A0A1M7FY92</accession>
<dbReference type="InterPro" id="IPR000417">
    <property type="entry name" value="Hyethyz_kinase"/>
</dbReference>